<evidence type="ECO:0000256" key="11">
    <source>
        <dbReference type="ARBA" id="ARBA00023136"/>
    </source>
</evidence>
<reference evidence="19 20" key="1">
    <citation type="submission" date="2024-06" db="EMBL/GenBank/DDBJ databases">
        <authorList>
            <person name="Campbell A.G."/>
        </authorList>
    </citation>
    <scope>NUCLEOTIDE SEQUENCE [LARGE SCALE GENOMIC DNA]</scope>
    <source>
        <strain evidence="19 20">EM12</strain>
    </source>
</reference>
<dbReference type="EMBL" id="JBELQE010000043">
    <property type="protein sequence ID" value="MER2249617.1"/>
    <property type="molecule type" value="Genomic_DNA"/>
</dbReference>
<name>A0ABV1QJS0_9HYPH</name>
<feature type="transmembrane region" description="Helical" evidence="18">
    <location>
        <begin position="102"/>
        <end position="123"/>
    </location>
</feature>
<evidence type="ECO:0000256" key="6">
    <source>
        <dbReference type="ARBA" id="ARBA00022475"/>
    </source>
</evidence>
<dbReference type="Pfam" id="PF03626">
    <property type="entry name" value="COX4_pro"/>
    <property type="match status" value="1"/>
</dbReference>
<comment type="subunit">
    <text evidence="3">Heterooctamer of two A chains, two B chains, two C chains and two D chains.</text>
</comment>
<evidence type="ECO:0000256" key="12">
    <source>
        <dbReference type="ARBA" id="ARBA00025694"/>
    </source>
</evidence>
<evidence type="ECO:0000256" key="1">
    <source>
        <dbReference type="ARBA" id="ARBA00004651"/>
    </source>
</evidence>
<proteinExistence type="inferred from homology"/>
<dbReference type="InterPro" id="IPR050968">
    <property type="entry name" value="Cytochrome_c_oxidase_bac_sub4"/>
</dbReference>
<comment type="similarity">
    <text evidence="2">Belongs to the cytochrome c oxidase bacterial subunit 4 family.</text>
</comment>
<protein>
    <recommendedName>
        <fullName evidence="4">Cytochrome bo(3) ubiquinol oxidase subunit 4</fullName>
    </recommendedName>
    <alternativeName>
        <fullName evidence="16">Cytochrome o ubiquinol oxidase subunit 4</fullName>
    </alternativeName>
    <alternativeName>
        <fullName evidence="13">Oxidase bo(3) subunit 4</fullName>
    </alternativeName>
    <alternativeName>
        <fullName evidence="14">Ubiquinol oxidase polypeptide IV</fullName>
    </alternativeName>
    <alternativeName>
        <fullName evidence="15">Ubiquinol oxidase subunit 4</fullName>
    </alternativeName>
</protein>
<comment type="caution">
    <text evidence="19">The sequence shown here is derived from an EMBL/GenBank/DDBJ whole genome shotgun (WGS) entry which is preliminary data.</text>
</comment>
<accession>A0ABV1QJS0</accession>
<gene>
    <name evidence="19" type="primary">cyoD</name>
    <name evidence="19" type="ORF">ABS772_06760</name>
</gene>
<dbReference type="InterPro" id="IPR005171">
    <property type="entry name" value="Cyt_c_oxidase_su4_prok"/>
</dbReference>
<evidence type="ECO:0000256" key="18">
    <source>
        <dbReference type="SAM" id="Phobius"/>
    </source>
</evidence>
<evidence type="ECO:0000256" key="13">
    <source>
        <dbReference type="ARBA" id="ARBA00030071"/>
    </source>
</evidence>
<keyword evidence="7 18" id="KW-0812">Transmembrane</keyword>
<evidence type="ECO:0000313" key="19">
    <source>
        <dbReference type="EMBL" id="MER2249617.1"/>
    </source>
</evidence>
<evidence type="ECO:0000256" key="7">
    <source>
        <dbReference type="ARBA" id="ARBA00022692"/>
    </source>
</evidence>
<keyword evidence="20" id="KW-1185">Reference proteome</keyword>
<comment type="subcellular location">
    <subcellularLocation>
        <location evidence="1">Cell membrane</location>
        <topology evidence="1">Multi-pass membrane protein</topology>
    </subcellularLocation>
</comment>
<keyword evidence="8" id="KW-0249">Electron transport</keyword>
<keyword evidence="10" id="KW-0560">Oxidoreductase</keyword>
<keyword evidence="9 18" id="KW-1133">Transmembrane helix</keyword>
<evidence type="ECO:0000256" key="14">
    <source>
        <dbReference type="ARBA" id="ARBA00030211"/>
    </source>
</evidence>
<dbReference type="Proteomes" id="UP001480955">
    <property type="component" value="Unassembled WGS sequence"/>
</dbReference>
<evidence type="ECO:0000313" key="20">
    <source>
        <dbReference type="Proteomes" id="UP001480955"/>
    </source>
</evidence>
<sequence length="142" mass="15383">MSGAAHADDHGHGHGHGHGHDGHEHGGHGQDAHGHGSFKDYVTGFVLSVILTAIPFWLVMGNVIDDKLVTGIVILGLAVVQIVVHMIYFLHMNTKSEGGWSFLALIFTITLVVITLCGSIWVMHHLNTNMMPISAEEMRHAP</sequence>
<evidence type="ECO:0000256" key="15">
    <source>
        <dbReference type="ARBA" id="ARBA00031887"/>
    </source>
</evidence>
<evidence type="ECO:0000256" key="8">
    <source>
        <dbReference type="ARBA" id="ARBA00022982"/>
    </source>
</evidence>
<comment type="function">
    <text evidence="12">Cytochrome bo(3) ubiquinol terminal oxidase is the component of the aerobic respiratory chain of E.coli that predominates when cells are grown at high aeration. Has proton pump activity across the membrane in addition to electron transfer, pumping 2 protons/electron.</text>
</comment>
<dbReference type="PANTHER" id="PTHR36835:SF1">
    <property type="entry name" value="CYTOCHROME BO(3) UBIQUINOL OXIDASE SUBUNIT 4"/>
    <property type="match status" value="1"/>
</dbReference>
<evidence type="ECO:0000256" key="3">
    <source>
        <dbReference type="ARBA" id="ARBA00011700"/>
    </source>
</evidence>
<feature type="transmembrane region" description="Helical" evidence="18">
    <location>
        <begin position="68"/>
        <end position="90"/>
    </location>
</feature>
<evidence type="ECO:0000256" key="10">
    <source>
        <dbReference type="ARBA" id="ARBA00023002"/>
    </source>
</evidence>
<evidence type="ECO:0000256" key="9">
    <source>
        <dbReference type="ARBA" id="ARBA00022989"/>
    </source>
</evidence>
<dbReference type="PANTHER" id="PTHR36835">
    <property type="entry name" value="CYTOCHROME BO(3) UBIQUINOL OXIDASE SUBUNIT 4"/>
    <property type="match status" value="1"/>
</dbReference>
<feature type="region of interest" description="Disordered" evidence="17">
    <location>
        <begin position="1"/>
        <end position="33"/>
    </location>
</feature>
<keyword evidence="11 18" id="KW-0472">Membrane</keyword>
<evidence type="ECO:0000256" key="16">
    <source>
        <dbReference type="ARBA" id="ARBA00032185"/>
    </source>
</evidence>
<keyword evidence="6" id="KW-1003">Cell membrane</keyword>
<dbReference type="InterPro" id="IPR014210">
    <property type="entry name" value="Cyt_o_ubiqinol_oxidase_su4"/>
</dbReference>
<keyword evidence="5" id="KW-0813">Transport</keyword>
<evidence type="ECO:0000256" key="2">
    <source>
        <dbReference type="ARBA" id="ARBA00008079"/>
    </source>
</evidence>
<dbReference type="RefSeq" id="WP_350393181.1">
    <property type="nucleotide sequence ID" value="NZ_JBELQE010000043.1"/>
</dbReference>
<organism evidence="19 20">
    <name type="scientific">Methylorubrum podarium</name>
    <dbReference type="NCBI Taxonomy" id="200476"/>
    <lineage>
        <taxon>Bacteria</taxon>
        <taxon>Pseudomonadati</taxon>
        <taxon>Pseudomonadota</taxon>
        <taxon>Alphaproteobacteria</taxon>
        <taxon>Hyphomicrobiales</taxon>
        <taxon>Methylobacteriaceae</taxon>
        <taxon>Methylorubrum</taxon>
    </lineage>
</organism>
<feature type="transmembrane region" description="Helical" evidence="18">
    <location>
        <begin position="41"/>
        <end position="61"/>
    </location>
</feature>
<evidence type="ECO:0000256" key="5">
    <source>
        <dbReference type="ARBA" id="ARBA00022448"/>
    </source>
</evidence>
<evidence type="ECO:0000256" key="4">
    <source>
        <dbReference type="ARBA" id="ARBA00014689"/>
    </source>
</evidence>
<evidence type="ECO:0000256" key="17">
    <source>
        <dbReference type="SAM" id="MobiDB-lite"/>
    </source>
</evidence>
<dbReference type="NCBIfam" id="TIGR02847">
    <property type="entry name" value="CyoD"/>
    <property type="match status" value="1"/>
</dbReference>